<evidence type="ECO:0000313" key="12">
    <source>
        <dbReference type="Proteomes" id="UP000184509"/>
    </source>
</evidence>
<dbReference type="OrthoDB" id="9784571at2"/>
<keyword evidence="7 9" id="KW-0408">Iron</keyword>
<comment type="subunit">
    <text evidence="9">Monomer.</text>
</comment>
<comment type="similarity">
    <text evidence="9">Belongs to the QueG family.</text>
</comment>
<dbReference type="GO" id="GO:0008616">
    <property type="term" value="P:tRNA queuosine(34) biosynthetic process"/>
    <property type="evidence" value="ECO:0007669"/>
    <property type="project" value="UniProtKB-UniRule"/>
</dbReference>
<keyword evidence="3 9" id="KW-0819">tRNA processing</keyword>
<evidence type="ECO:0000256" key="5">
    <source>
        <dbReference type="ARBA" id="ARBA00022785"/>
    </source>
</evidence>
<dbReference type="RefSeq" id="WP_073400311.1">
    <property type="nucleotide sequence ID" value="NZ_FQTV01000005.1"/>
</dbReference>
<feature type="binding site" evidence="9">
    <location>
        <position position="190"/>
    </location>
    <ligand>
        <name>[4Fe-4S] cluster</name>
        <dbReference type="ChEBI" id="CHEBI:49883"/>
        <label>1</label>
    </ligand>
</feature>
<dbReference type="InterPro" id="IPR004453">
    <property type="entry name" value="QueG"/>
</dbReference>
<feature type="binding site" evidence="9">
    <location>
        <position position="130"/>
    </location>
    <ligand>
        <name>cob(II)alamin</name>
        <dbReference type="ChEBI" id="CHEBI:16304"/>
    </ligand>
</feature>
<evidence type="ECO:0000259" key="10">
    <source>
        <dbReference type="PROSITE" id="PS51379"/>
    </source>
</evidence>
<feature type="binding site" evidence="9">
    <location>
        <position position="59"/>
    </location>
    <ligand>
        <name>cob(II)alamin</name>
        <dbReference type="ChEBI" id="CHEBI:16304"/>
    </ligand>
</feature>
<evidence type="ECO:0000256" key="1">
    <source>
        <dbReference type="ARBA" id="ARBA00022485"/>
    </source>
</evidence>
<reference evidence="11 12" key="1">
    <citation type="submission" date="2016-11" db="EMBL/GenBank/DDBJ databases">
        <authorList>
            <person name="Jaros S."/>
            <person name="Januszkiewicz K."/>
            <person name="Wedrychowicz H."/>
        </authorList>
    </citation>
    <scope>NUCLEOTIDE SEQUENCE [LARGE SCALE GENOMIC DNA]</scope>
    <source>
        <strain evidence="11 12">DSM 26991</strain>
    </source>
</reference>
<evidence type="ECO:0000256" key="7">
    <source>
        <dbReference type="ARBA" id="ARBA00023004"/>
    </source>
</evidence>
<dbReference type="HAMAP" id="MF_00916">
    <property type="entry name" value="QueG"/>
    <property type="match status" value="1"/>
</dbReference>
<evidence type="ECO:0000256" key="8">
    <source>
        <dbReference type="ARBA" id="ARBA00023014"/>
    </source>
</evidence>
<feature type="binding site" evidence="9">
    <location>
        <position position="165"/>
    </location>
    <ligand>
        <name>cob(II)alamin</name>
        <dbReference type="ChEBI" id="CHEBI:16304"/>
    </ligand>
</feature>
<feature type="binding site" evidence="9">
    <location>
        <position position="244"/>
    </location>
    <ligand>
        <name>[4Fe-4S] cluster</name>
        <dbReference type="ChEBI" id="CHEBI:49883"/>
        <label>1</label>
    </ligand>
</feature>
<dbReference type="PROSITE" id="PS00198">
    <property type="entry name" value="4FE4S_FER_1"/>
    <property type="match status" value="1"/>
</dbReference>
<comment type="catalytic activity">
    <reaction evidence="9">
        <text>epoxyqueuosine(34) in tRNA + AH2 = queuosine(34) in tRNA + A + H2O</text>
        <dbReference type="Rhea" id="RHEA:32159"/>
        <dbReference type="Rhea" id="RHEA-COMP:18571"/>
        <dbReference type="Rhea" id="RHEA-COMP:18582"/>
        <dbReference type="ChEBI" id="CHEBI:13193"/>
        <dbReference type="ChEBI" id="CHEBI:15377"/>
        <dbReference type="ChEBI" id="CHEBI:17499"/>
        <dbReference type="ChEBI" id="CHEBI:194431"/>
        <dbReference type="ChEBI" id="CHEBI:194443"/>
        <dbReference type="EC" id="1.17.99.6"/>
    </reaction>
</comment>
<keyword evidence="2 9" id="KW-0963">Cytoplasm</keyword>
<keyword evidence="9" id="KW-0170">Cobalt</keyword>
<dbReference type="InterPro" id="IPR013542">
    <property type="entry name" value="QueG_DUF1730"/>
</dbReference>
<dbReference type="InterPro" id="IPR017896">
    <property type="entry name" value="4Fe4S_Fe-S-bd"/>
</dbReference>
<dbReference type="GO" id="GO:0046872">
    <property type="term" value="F:metal ion binding"/>
    <property type="evidence" value="ECO:0007669"/>
    <property type="project" value="UniProtKB-KW"/>
</dbReference>
<evidence type="ECO:0000313" key="11">
    <source>
        <dbReference type="EMBL" id="SHF11360.1"/>
    </source>
</evidence>
<dbReference type="PANTHER" id="PTHR30002">
    <property type="entry name" value="EPOXYQUEUOSINE REDUCTASE"/>
    <property type="match status" value="1"/>
</dbReference>
<dbReference type="GO" id="GO:0051539">
    <property type="term" value="F:4 iron, 4 sulfur cluster binding"/>
    <property type="evidence" value="ECO:0007669"/>
    <property type="project" value="UniProtKB-KW"/>
</dbReference>
<dbReference type="GO" id="GO:0005737">
    <property type="term" value="C:cytoplasm"/>
    <property type="evidence" value="ECO:0007669"/>
    <property type="project" value="UniProtKB-SubCell"/>
</dbReference>
<dbReference type="GO" id="GO:0031419">
    <property type="term" value="F:cobalamin binding"/>
    <property type="evidence" value="ECO:0007669"/>
    <property type="project" value="UniProtKB-KW"/>
</dbReference>
<proteinExistence type="inferred from homology"/>
<dbReference type="Pfam" id="PF13484">
    <property type="entry name" value="Fer4_16"/>
    <property type="match status" value="1"/>
</dbReference>
<gene>
    <name evidence="9" type="primary">queG</name>
    <name evidence="11" type="ORF">SAMN05444405_105132</name>
</gene>
<feature type="binding site" evidence="9">
    <location>
        <position position="212"/>
    </location>
    <ligand>
        <name>cob(II)alamin</name>
        <dbReference type="ChEBI" id="CHEBI:16304"/>
    </ligand>
</feature>
<dbReference type="STRING" id="1297750.SAMN05444405_105132"/>
<dbReference type="NCBIfam" id="TIGR00276">
    <property type="entry name" value="tRNA epoxyqueuosine(34) reductase QueG"/>
    <property type="match status" value="1"/>
</dbReference>
<dbReference type="PANTHER" id="PTHR30002:SF4">
    <property type="entry name" value="EPOXYQUEUOSINE REDUCTASE"/>
    <property type="match status" value="1"/>
</dbReference>
<protein>
    <recommendedName>
        <fullName evidence="9">Epoxyqueuosine reductase</fullName>
        <ecNumber evidence="9">1.17.99.6</ecNumber>
    </recommendedName>
    <alternativeName>
        <fullName evidence="9">Queuosine biosynthesis protein QueG</fullName>
    </alternativeName>
</protein>
<dbReference type="EMBL" id="FQTV01000005">
    <property type="protein sequence ID" value="SHF11360.1"/>
    <property type="molecule type" value="Genomic_DNA"/>
</dbReference>
<feature type="binding site" evidence="9">
    <location>
        <begin position="237"/>
        <end position="238"/>
    </location>
    <ligand>
        <name>cob(II)alamin</name>
        <dbReference type="ChEBI" id="CHEBI:16304"/>
    </ligand>
</feature>
<dbReference type="InterPro" id="IPR017900">
    <property type="entry name" value="4Fe4S_Fe_S_CS"/>
</dbReference>
<feature type="binding site" evidence="9">
    <location>
        <position position="194"/>
    </location>
    <ligand>
        <name>[4Fe-4S] cluster</name>
        <dbReference type="ChEBI" id="CHEBI:49883"/>
        <label>2</label>
    </ligand>
</feature>
<keyword evidence="6 9" id="KW-0560">Oxidoreductase</keyword>
<keyword evidence="9" id="KW-0846">Cobalamin</keyword>
<feature type="binding site" evidence="9">
    <location>
        <position position="154"/>
    </location>
    <ligand>
        <name>cob(II)alamin</name>
        <dbReference type="ChEBI" id="CHEBI:16304"/>
    </ligand>
</feature>
<feature type="binding site" evidence="9">
    <location>
        <position position="219"/>
    </location>
    <ligand>
        <name>tRNA</name>
        <dbReference type="ChEBI" id="CHEBI:17843"/>
    </ligand>
</feature>
<dbReference type="GO" id="GO:0052693">
    <property type="term" value="F:epoxyqueuosine reductase activity"/>
    <property type="evidence" value="ECO:0007669"/>
    <property type="project" value="UniProtKB-UniRule"/>
</dbReference>
<feature type="domain" description="4Fe-4S ferredoxin-type" evidence="10">
    <location>
        <begin position="172"/>
        <end position="204"/>
    </location>
</feature>
<comment type="function">
    <text evidence="9">Catalyzes the conversion of epoxyqueuosine (oQ) to queuosine (Q), which is a hypermodified base found in the wobble positions of tRNA(Asp), tRNA(Asn), tRNA(His) and tRNA(Tyr).</text>
</comment>
<dbReference type="SUPFAM" id="SSF46548">
    <property type="entry name" value="alpha-helical ferredoxin"/>
    <property type="match status" value="1"/>
</dbReference>
<organism evidence="11 12">
    <name type="scientific">Bacteroides luti</name>
    <dbReference type="NCBI Taxonomy" id="1297750"/>
    <lineage>
        <taxon>Bacteria</taxon>
        <taxon>Pseudomonadati</taxon>
        <taxon>Bacteroidota</taxon>
        <taxon>Bacteroidia</taxon>
        <taxon>Bacteroidales</taxon>
        <taxon>Bacteroidaceae</taxon>
        <taxon>Bacteroides</taxon>
    </lineage>
</organism>
<evidence type="ECO:0000256" key="6">
    <source>
        <dbReference type="ARBA" id="ARBA00023002"/>
    </source>
</evidence>
<evidence type="ECO:0000256" key="9">
    <source>
        <dbReference type="HAMAP-Rule" id="MF_00916"/>
    </source>
</evidence>
<evidence type="ECO:0000256" key="3">
    <source>
        <dbReference type="ARBA" id="ARBA00022694"/>
    </source>
</evidence>
<comment type="pathway">
    <text evidence="9">tRNA modification; tRNA-queuosine biosynthesis.</text>
</comment>
<dbReference type="Proteomes" id="UP000184509">
    <property type="component" value="Unassembled WGS sequence"/>
</dbReference>
<comment type="caution">
    <text evidence="9">Lacks conserved residue(s) required for the propagation of feature annotation.</text>
</comment>
<feature type="binding site" evidence="9">
    <location>
        <position position="210"/>
    </location>
    <ligand>
        <name>[4Fe-4S] cluster</name>
        <dbReference type="ChEBI" id="CHEBI:49883"/>
        <label>2</label>
    </ligand>
</feature>
<feature type="active site" description="Proton donor" evidence="9">
    <location>
        <position position="130"/>
    </location>
</feature>
<name>A0A1M4Z048_9BACE</name>
<feature type="binding site" evidence="9">
    <location>
        <position position="151"/>
    </location>
    <ligand>
        <name>cob(II)alamin</name>
        <dbReference type="ChEBI" id="CHEBI:16304"/>
    </ligand>
</feature>
<evidence type="ECO:0000256" key="4">
    <source>
        <dbReference type="ARBA" id="ARBA00022723"/>
    </source>
</evidence>
<dbReference type="UniPathway" id="UPA00392"/>
<dbReference type="PROSITE" id="PS51379">
    <property type="entry name" value="4FE4S_FER_2"/>
    <property type="match status" value="1"/>
</dbReference>
<feature type="binding site" evidence="9">
    <location>
        <position position="187"/>
    </location>
    <ligand>
        <name>[4Fe-4S] cluster</name>
        <dbReference type="ChEBI" id="CHEBI:49883"/>
        <label>1</label>
    </ligand>
</feature>
<feature type="binding site" evidence="9">
    <location>
        <position position="184"/>
    </location>
    <ligand>
        <name>[4Fe-4S] cluster</name>
        <dbReference type="ChEBI" id="CHEBI:49883"/>
        <label>1</label>
    </ligand>
</feature>
<dbReference type="AlphaFoldDB" id="A0A1M4Z048"/>
<feature type="binding site" evidence="9">
    <location>
        <position position="240"/>
    </location>
    <ligand>
        <name>[4Fe-4S] cluster</name>
        <dbReference type="ChEBI" id="CHEBI:49883"/>
        <label>2</label>
    </ligand>
</feature>
<dbReference type="Gene3D" id="3.30.70.20">
    <property type="match status" value="1"/>
</dbReference>
<keyword evidence="12" id="KW-1185">Reference proteome</keyword>
<dbReference type="EC" id="1.17.99.6" evidence="9"/>
<comment type="cofactor">
    <cofactor evidence="9">
        <name>[4Fe-4S] cluster</name>
        <dbReference type="ChEBI" id="CHEBI:49883"/>
    </cofactor>
    <text evidence="9">Binds 2 [4Fe-4S] clusters per monomer.</text>
</comment>
<keyword evidence="5 9" id="KW-0671">Queuosine biosynthesis</keyword>
<comment type="cofactor">
    <cofactor evidence="9">
        <name>cob(II)alamin</name>
        <dbReference type="ChEBI" id="CHEBI:16304"/>
    </cofactor>
</comment>
<accession>A0A1M4Z048</accession>
<sequence length="308" mass="34915">MDKEVLSQQIKAEALRLGFSACGIARADAVGESMAYLEQWLADGNQAGMVYMNNHFDKRCDPRLLVEGTKSIVSVALNYYPSRKLREEQLQFAYYAYGKDYHEVMKAKLTELFTFINEYLTPVNGRVFCDTAPVLDRYWAQKAGLGWIGKNTQLIIPSAGSYFFLGEIFLDIELDYDSPIQSKCGNCTRCLDACPVKALEKPFLLNSNRCISYLTIEHKGEIEPGIAPKMGNHLYGCDDCQKCCPWNRFASPHQIADFEPSDALLSMEEEDWKALTVEQYRVLFKGSAVKRAKYDGLMRNLKAILPDE</sequence>
<keyword evidence="4 9" id="KW-0479">Metal-binding</keyword>
<keyword evidence="1 9" id="KW-0004">4Fe-4S</keyword>
<evidence type="ECO:0000256" key="2">
    <source>
        <dbReference type="ARBA" id="ARBA00022490"/>
    </source>
</evidence>
<feature type="binding site" evidence="9">
    <location>
        <position position="237"/>
    </location>
    <ligand>
        <name>[4Fe-4S] cluster</name>
        <dbReference type="ChEBI" id="CHEBI:49883"/>
        <label>2</label>
    </ligand>
</feature>
<comment type="subcellular location">
    <subcellularLocation>
        <location evidence="9">Cytoplasm</location>
    </subcellularLocation>
</comment>
<dbReference type="Pfam" id="PF08331">
    <property type="entry name" value="QueG_DUF1730"/>
    <property type="match status" value="1"/>
</dbReference>
<keyword evidence="8 9" id="KW-0411">Iron-sulfur</keyword>